<sequence length="143" mass="16525">MKSKQPKKQRRAYFNAPLHKRQKMMAAPLSPELRKELGIRNLPVRVGDEVVIMRGMFAGHRGKVMKVDLKRMRIYVQGATIKNSRGEERFYPIHPSNVMIVKLDLSDPRRKEIIERKRKAREEFLAIIKAGKEQSTSGVEKSG</sequence>
<comment type="subunit">
    <text evidence="6">Part of the 50S ribosomal subunit.</text>
</comment>
<dbReference type="eggNOG" id="arCOG04094">
    <property type="taxonomic scope" value="Archaea"/>
</dbReference>
<dbReference type="Proteomes" id="UP000001037">
    <property type="component" value="Chromosome"/>
</dbReference>
<feature type="domain" description="KOW" evidence="7">
    <location>
        <begin position="43"/>
        <end position="70"/>
    </location>
</feature>
<protein>
    <recommendedName>
        <fullName evidence="6">Large ribosomal subunit protein uL24</fullName>
    </recommendedName>
</protein>
<reference evidence="8 9" key="1">
    <citation type="journal article" date="2011" name="Stand. Genomic Sci.">
        <title>Complete genome sequence of the hyperthermophilic chemolithoautotroph Pyrolobus fumarii type strain (1A).</title>
        <authorList>
            <person name="Anderson I."/>
            <person name="Goker M."/>
            <person name="Nolan M."/>
            <person name="Lucas S."/>
            <person name="Hammon N."/>
            <person name="Deshpande S."/>
            <person name="Cheng J.F."/>
            <person name="Tapia R."/>
            <person name="Han C."/>
            <person name="Goodwin L."/>
            <person name="Pitluck S."/>
            <person name="Huntemann M."/>
            <person name="Liolios K."/>
            <person name="Ivanova N."/>
            <person name="Pagani I."/>
            <person name="Mavromatis K."/>
            <person name="Ovchinikova G."/>
            <person name="Pati A."/>
            <person name="Chen A."/>
            <person name="Palaniappan K."/>
            <person name="Land M."/>
            <person name="Hauser L."/>
            <person name="Brambilla E.M."/>
            <person name="Huber H."/>
            <person name="Yasawong M."/>
            <person name="Rohde M."/>
            <person name="Spring S."/>
            <person name="Abt B."/>
            <person name="Sikorski J."/>
            <person name="Wirth R."/>
            <person name="Detter J.C."/>
            <person name="Woyke T."/>
            <person name="Bristow J."/>
            <person name="Eisen J.A."/>
            <person name="Markowitz V."/>
            <person name="Hugenholtz P."/>
            <person name="Kyrpides N.C."/>
            <person name="Klenk H.P."/>
            <person name="Lapidus A."/>
        </authorList>
    </citation>
    <scope>NUCLEOTIDE SEQUENCE [LARGE SCALE GENOMIC DNA]</scope>
    <source>
        <strain evidence="9">DSM 11204 / 1A</strain>
    </source>
</reference>
<dbReference type="GO" id="GO:0003735">
    <property type="term" value="F:structural constituent of ribosome"/>
    <property type="evidence" value="ECO:0007669"/>
    <property type="project" value="UniProtKB-UniRule"/>
</dbReference>
<evidence type="ECO:0000256" key="3">
    <source>
        <dbReference type="ARBA" id="ARBA00022884"/>
    </source>
</evidence>
<dbReference type="GO" id="GO:0006412">
    <property type="term" value="P:translation"/>
    <property type="evidence" value="ECO:0007669"/>
    <property type="project" value="UniProtKB-UniRule"/>
</dbReference>
<keyword evidence="9" id="KW-1185">Reference proteome</keyword>
<evidence type="ECO:0000256" key="1">
    <source>
        <dbReference type="ARBA" id="ARBA00010618"/>
    </source>
</evidence>
<dbReference type="SUPFAM" id="SSF50104">
    <property type="entry name" value="Translation proteins SH3-like domain"/>
    <property type="match status" value="1"/>
</dbReference>
<organism evidence="8 9">
    <name type="scientific">Pyrolobus fumarii (strain DSM 11204 / 1A)</name>
    <dbReference type="NCBI Taxonomy" id="694429"/>
    <lineage>
        <taxon>Archaea</taxon>
        <taxon>Thermoproteota</taxon>
        <taxon>Thermoprotei</taxon>
        <taxon>Desulfurococcales</taxon>
        <taxon>Pyrodictiaceae</taxon>
        <taxon>Pyrolobus</taxon>
    </lineage>
</organism>
<dbReference type="Pfam" id="PF00467">
    <property type="entry name" value="KOW"/>
    <property type="match status" value="1"/>
</dbReference>
<dbReference type="InParanoid" id="G0ECF5"/>
<dbReference type="STRING" id="694429.Pyrfu_1669"/>
<comment type="function">
    <text evidence="6">Located at the polypeptide exit tunnel on the outside of the subunit.</text>
</comment>
<comment type="function">
    <text evidence="6">One of two assembly initiator proteins, it binds directly to the 5'-end of the 23S rRNA, where it nucleates assembly of the 50S subunit.</text>
</comment>
<evidence type="ECO:0000256" key="5">
    <source>
        <dbReference type="ARBA" id="ARBA00023274"/>
    </source>
</evidence>
<dbReference type="CDD" id="cd06089">
    <property type="entry name" value="KOW_RPL26"/>
    <property type="match status" value="1"/>
</dbReference>
<keyword evidence="3 6" id="KW-0694">RNA-binding</keyword>
<dbReference type="FunFam" id="2.30.30.30:FF:000009">
    <property type="entry name" value="60S ribosomal protein L26"/>
    <property type="match status" value="1"/>
</dbReference>
<dbReference type="InterPro" id="IPR005825">
    <property type="entry name" value="Ribosomal_uL24_CS"/>
</dbReference>
<keyword evidence="2 6" id="KW-0699">rRNA-binding</keyword>
<dbReference type="GeneID" id="11138858"/>
<dbReference type="KEGG" id="pfm:Pyrfu_1669"/>
<name>G0ECF5_PYRF1</name>
<dbReference type="GO" id="GO:0015934">
    <property type="term" value="C:large ribosomal subunit"/>
    <property type="evidence" value="ECO:0007669"/>
    <property type="project" value="UniProtKB-UniRule"/>
</dbReference>
<dbReference type="Pfam" id="PF16906">
    <property type="entry name" value="Ribosomal_L26"/>
    <property type="match status" value="1"/>
</dbReference>
<dbReference type="RefSeq" id="WP_014027202.1">
    <property type="nucleotide sequence ID" value="NC_015931.1"/>
</dbReference>
<dbReference type="Gene3D" id="2.30.30.30">
    <property type="match status" value="1"/>
</dbReference>
<dbReference type="GO" id="GO:0019843">
    <property type="term" value="F:rRNA binding"/>
    <property type="evidence" value="ECO:0007669"/>
    <property type="project" value="UniProtKB-UniRule"/>
</dbReference>
<dbReference type="PROSITE" id="PS01108">
    <property type="entry name" value="RIBOSOMAL_L24"/>
    <property type="match status" value="1"/>
</dbReference>
<dbReference type="EMBL" id="CP002838">
    <property type="protein sequence ID" value="AEM39525.1"/>
    <property type="molecule type" value="Genomic_DNA"/>
</dbReference>
<dbReference type="InterPro" id="IPR005824">
    <property type="entry name" value="KOW"/>
</dbReference>
<proteinExistence type="inferred from homology"/>
<dbReference type="NCBIfam" id="TIGR01080">
    <property type="entry name" value="rplX_A_E"/>
    <property type="match status" value="1"/>
</dbReference>
<dbReference type="PANTHER" id="PTHR11143">
    <property type="entry name" value="60S RIBOSOMAL PROTEIN L26 FAMILY MEMBER"/>
    <property type="match status" value="1"/>
</dbReference>
<dbReference type="InterPro" id="IPR014722">
    <property type="entry name" value="Rib_uL2_dom2"/>
</dbReference>
<dbReference type="AlphaFoldDB" id="G0ECF5"/>
<accession>G0ECF5</accession>
<evidence type="ECO:0000256" key="6">
    <source>
        <dbReference type="HAMAP-Rule" id="MF_01326"/>
    </source>
</evidence>
<dbReference type="SMART" id="SM00739">
    <property type="entry name" value="KOW"/>
    <property type="match status" value="1"/>
</dbReference>
<dbReference type="HAMAP" id="MF_01326_A">
    <property type="entry name" value="Ribosomal_uL24_A"/>
    <property type="match status" value="1"/>
</dbReference>
<evidence type="ECO:0000313" key="9">
    <source>
        <dbReference type="Proteomes" id="UP000001037"/>
    </source>
</evidence>
<dbReference type="InterPro" id="IPR008991">
    <property type="entry name" value="Translation_prot_SH3-like_sf"/>
</dbReference>
<evidence type="ECO:0000256" key="2">
    <source>
        <dbReference type="ARBA" id="ARBA00022730"/>
    </source>
</evidence>
<dbReference type="HOGENOM" id="CLU_093240_2_1_2"/>
<gene>
    <name evidence="6" type="primary">rpl24</name>
    <name evidence="8" type="ordered locus">Pyrfu_1669</name>
</gene>
<dbReference type="InterPro" id="IPR005756">
    <property type="entry name" value="Ribosomal_uL24_euk/arc"/>
</dbReference>
<comment type="similarity">
    <text evidence="1 6">Belongs to the universal ribosomal protein uL24 family.</text>
</comment>
<evidence type="ECO:0000256" key="4">
    <source>
        <dbReference type="ARBA" id="ARBA00022980"/>
    </source>
</evidence>
<evidence type="ECO:0000313" key="8">
    <source>
        <dbReference type="EMBL" id="AEM39525.1"/>
    </source>
</evidence>
<keyword evidence="4 6" id="KW-0689">Ribosomal protein</keyword>
<dbReference type="FunCoup" id="G0ECF5">
    <property type="interactions" value="209"/>
</dbReference>
<evidence type="ECO:0000259" key="7">
    <source>
        <dbReference type="SMART" id="SM00739"/>
    </source>
</evidence>
<keyword evidence="5 6" id="KW-0687">Ribonucleoprotein</keyword>
<dbReference type="InterPro" id="IPR041988">
    <property type="entry name" value="Ribosomal_uL24_KOW"/>
</dbReference>